<accession>A0A1H6IV04</accession>
<evidence type="ECO:0000313" key="3">
    <source>
        <dbReference type="EMBL" id="SEH51890.1"/>
    </source>
</evidence>
<dbReference type="EMBL" id="FNWU01000004">
    <property type="protein sequence ID" value="SEH51890.1"/>
    <property type="molecule type" value="Genomic_DNA"/>
</dbReference>
<dbReference type="InterPro" id="IPR014710">
    <property type="entry name" value="RmlC-like_jellyroll"/>
</dbReference>
<protein>
    <submittedName>
        <fullName evidence="3">Cupin domain-containing protein</fullName>
    </submittedName>
</protein>
<dbReference type="InterPro" id="IPR013096">
    <property type="entry name" value="Cupin_2"/>
</dbReference>
<sequence>MSPTPTITRDSEVDYEVVTAAEGLGRGVLIDETDGAPNFAMRRFILEPEATVPLHTNAVEHVQYVLAGEYTITLDGEERTVSHGDSLFIPAGAEHAYHNDGPERGAFICVVPHGDDEIELVE</sequence>
<dbReference type="PANTHER" id="PTHR35848">
    <property type="entry name" value="OXALATE-BINDING PROTEIN"/>
    <property type="match status" value="1"/>
</dbReference>
<organism evidence="3 4">
    <name type="scientific">Halopenitus malekzadehii</name>
    <dbReference type="NCBI Taxonomy" id="1267564"/>
    <lineage>
        <taxon>Archaea</taxon>
        <taxon>Methanobacteriati</taxon>
        <taxon>Methanobacteriota</taxon>
        <taxon>Stenosarchaea group</taxon>
        <taxon>Halobacteria</taxon>
        <taxon>Halobacteriales</taxon>
        <taxon>Haloferacaceae</taxon>
        <taxon>Halopenitus</taxon>
    </lineage>
</organism>
<dbReference type="InterPro" id="IPR051610">
    <property type="entry name" value="GPI/OXD"/>
</dbReference>
<evidence type="ECO:0000259" key="2">
    <source>
        <dbReference type="Pfam" id="PF07883"/>
    </source>
</evidence>
<gene>
    <name evidence="3" type="ORF">SAMN05192561_10468</name>
</gene>
<name>A0A1H6IV04_9EURY</name>
<dbReference type="InterPro" id="IPR011051">
    <property type="entry name" value="RmlC_Cupin_sf"/>
</dbReference>
<evidence type="ECO:0000256" key="1">
    <source>
        <dbReference type="ARBA" id="ARBA00022723"/>
    </source>
</evidence>
<feature type="domain" description="Cupin type-2" evidence="2">
    <location>
        <begin position="43"/>
        <end position="111"/>
    </location>
</feature>
<keyword evidence="1" id="KW-0479">Metal-binding</keyword>
<dbReference type="OrthoDB" id="23670at2157"/>
<reference evidence="3 4" key="1">
    <citation type="submission" date="2016-10" db="EMBL/GenBank/DDBJ databases">
        <authorList>
            <person name="de Groot N.N."/>
        </authorList>
    </citation>
    <scope>NUCLEOTIDE SEQUENCE [LARGE SCALE GENOMIC DNA]</scope>
    <source>
        <strain evidence="3 4">IBRC-M10418</strain>
    </source>
</reference>
<keyword evidence="4" id="KW-1185">Reference proteome</keyword>
<dbReference type="PANTHER" id="PTHR35848:SF6">
    <property type="entry name" value="CUPIN TYPE-2 DOMAIN-CONTAINING PROTEIN"/>
    <property type="match status" value="1"/>
</dbReference>
<proteinExistence type="predicted"/>
<dbReference type="CDD" id="cd02222">
    <property type="entry name" value="cupin_TM1459-like"/>
    <property type="match status" value="1"/>
</dbReference>
<dbReference type="Gene3D" id="2.60.120.10">
    <property type="entry name" value="Jelly Rolls"/>
    <property type="match status" value="1"/>
</dbReference>
<dbReference type="SUPFAM" id="SSF51182">
    <property type="entry name" value="RmlC-like cupins"/>
    <property type="match status" value="1"/>
</dbReference>
<dbReference type="GO" id="GO:0046872">
    <property type="term" value="F:metal ion binding"/>
    <property type="evidence" value="ECO:0007669"/>
    <property type="project" value="UniProtKB-KW"/>
</dbReference>
<evidence type="ECO:0000313" key="4">
    <source>
        <dbReference type="Proteomes" id="UP000199215"/>
    </source>
</evidence>
<dbReference type="Pfam" id="PF07883">
    <property type="entry name" value="Cupin_2"/>
    <property type="match status" value="1"/>
</dbReference>
<dbReference type="STRING" id="1267564.SAMN05192561_10468"/>
<dbReference type="RefSeq" id="WP_092816926.1">
    <property type="nucleotide sequence ID" value="NZ_FNWU01000004.1"/>
</dbReference>
<dbReference type="AlphaFoldDB" id="A0A1H6IV04"/>
<dbReference type="Proteomes" id="UP000199215">
    <property type="component" value="Unassembled WGS sequence"/>
</dbReference>